<gene>
    <name evidence="1" type="ORF">TCLT_LOCUS715</name>
</gene>
<dbReference type="WBParaSite" id="TCLT_0000071401-mRNA-1">
    <property type="protein sequence ID" value="TCLT_0000071401-mRNA-1"/>
    <property type="gene ID" value="TCLT_0000071401"/>
</dbReference>
<evidence type="ECO:0000313" key="1">
    <source>
        <dbReference type="EMBL" id="VDM95788.1"/>
    </source>
</evidence>
<accession>A0A0N5CKV0</accession>
<evidence type="ECO:0000313" key="2">
    <source>
        <dbReference type="Proteomes" id="UP000276776"/>
    </source>
</evidence>
<organism evidence="3">
    <name type="scientific">Thelazia callipaeda</name>
    <name type="common">Oriental eyeworm</name>
    <name type="synonym">Parasitic nematode</name>
    <dbReference type="NCBI Taxonomy" id="103827"/>
    <lineage>
        <taxon>Eukaryota</taxon>
        <taxon>Metazoa</taxon>
        <taxon>Ecdysozoa</taxon>
        <taxon>Nematoda</taxon>
        <taxon>Chromadorea</taxon>
        <taxon>Rhabditida</taxon>
        <taxon>Spirurina</taxon>
        <taxon>Spiruromorpha</taxon>
        <taxon>Thelazioidea</taxon>
        <taxon>Thelaziidae</taxon>
        <taxon>Thelazia</taxon>
    </lineage>
</organism>
<name>A0A0N5CKV0_THECL</name>
<keyword evidence="2" id="KW-1185">Reference proteome</keyword>
<reference evidence="1 2" key="2">
    <citation type="submission" date="2018-11" db="EMBL/GenBank/DDBJ databases">
        <authorList>
            <consortium name="Pathogen Informatics"/>
        </authorList>
    </citation>
    <scope>NUCLEOTIDE SEQUENCE [LARGE SCALE GENOMIC DNA]</scope>
</reference>
<protein>
    <submittedName>
        <fullName evidence="3">C2H2-type domain-containing protein</fullName>
    </submittedName>
</protein>
<dbReference type="EMBL" id="UYYF01000060">
    <property type="protein sequence ID" value="VDM95788.1"/>
    <property type="molecule type" value="Genomic_DNA"/>
</dbReference>
<reference evidence="3" key="1">
    <citation type="submission" date="2017-02" db="UniProtKB">
        <authorList>
            <consortium name="WormBaseParasite"/>
        </authorList>
    </citation>
    <scope>IDENTIFICATION</scope>
</reference>
<proteinExistence type="predicted"/>
<evidence type="ECO:0000313" key="3">
    <source>
        <dbReference type="WBParaSite" id="TCLT_0000071401-mRNA-1"/>
    </source>
</evidence>
<dbReference type="AlphaFoldDB" id="A0A0N5CKV0"/>
<dbReference type="Proteomes" id="UP000276776">
    <property type="component" value="Unassembled WGS sequence"/>
</dbReference>
<sequence>MVHEVDRTPAIFDVLEFSESYLLMYIALQNCIRETTEEKQEIVMPVPVISKDAPSEPKAFYVESAEVCGICKRHFGTLKGWRIHAAKMHRKVKQAAVEMYILEWCPRARKSIMSDRRKGQARPIRYDWQAGNDLSSLRIRFFTSENEHGKRGRTIFVDKWKKNAVQSLEKVANIAALEEIIVRESIQNGGLDQEIIAVVKECDLRKKFDSLTKLIKCLQKEVRRVDGMEVLSSIRDVDGIFAKENVTELAMWRSLATIDEVKNGANTTHNGLQTPLKLQ</sequence>